<proteinExistence type="predicted"/>
<dbReference type="InterPro" id="IPR003661">
    <property type="entry name" value="HisK_dim/P_dom"/>
</dbReference>
<organism evidence="5 6">
    <name type="scientific">Natronospirillum operosum</name>
    <dbReference type="NCBI Taxonomy" id="2759953"/>
    <lineage>
        <taxon>Bacteria</taxon>
        <taxon>Pseudomonadati</taxon>
        <taxon>Pseudomonadota</taxon>
        <taxon>Gammaproteobacteria</taxon>
        <taxon>Oceanospirillales</taxon>
        <taxon>Natronospirillaceae</taxon>
        <taxon>Natronospirillum</taxon>
    </lineage>
</organism>
<accession>A0A4Z0WB64</accession>
<dbReference type="SUPFAM" id="SSF55874">
    <property type="entry name" value="ATPase domain of HSP90 chaperone/DNA topoisomerase II/histidine kinase"/>
    <property type="match status" value="1"/>
</dbReference>
<dbReference type="PRINTS" id="PR00344">
    <property type="entry name" value="BCTRLSENSOR"/>
</dbReference>
<dbReference type="Proteomes" id="UP000297475">
    <property type="component" value="Unassembled WGS sequence"/>
</dbReference>
<comment type="caution">
    <text evidence="5">The sequence shown here is derived from an EMBL/GenBank/DDBJ whole genome shotgun (WGS) entry which is preliminary data.</text>
</comment>
<dbReference type="InterPro" id="IPR004358">
    <property type="entry name" value="Sig_transdc_His_kin-like_C"/>
</dbReference>
<dbReference type="InterPro" id="IPR036890">
    <property type="entry name" value="HATPase_C_sf"/>
</dbReference>
<evidence type="ECO:0000256" key="1">
    <source>
        <dbReference type="ARBA" id="ARBA00000085"/>
    </source>
</evidence>
<dbReference type="SUPFAM" id="SSF47384">
    <property type="entry name" value="Homodimeric domain of signal transducing histidine kinase"/>
    <property type="match status" value="1"/>
</dbReference>
<evidence type="ECO:0000256" key="2">
    <source>
        <dbReference type="ARBA" id="ARBA00012438"/>
    </source>
</evidence>
<dbReference type="PROSITE" id="PS50109">
    <property type="entry name" value="HIS_KIN"/>
    <property type="match status" value="1"/>
</dbReference>
<evidence type="ECO:0000313" key="6">
    <source>
        <dbReference type="Proteomes" id="UP000297475"/>
    </source>
</evidence>
<gene>
    <name evidence="5" type="ORF">E4656_09230</name>
</gene>
<dbReference type="PANTHER" id="PTHR43065">
    <property type="entry name" value="SENSOR HISTIDINE KINASE"/>
    <property type="match status" value="1"/>
</dbReference>
<dbReference type="Pfam" id="PF02518">
    <property type="entry name" value="HATPase_c"/>
    <property type="match status" value="1"/>
</dbReference>
<dbReference type="CDD" id="cd00082">
    <property type="entry name" value="HisKA"/>
    <property type="match status" value="1"/>
</dbReference>
<keyword evidence="6" id="KW-1185">Reference proteome</keyword>
<protein>
    <recommendedName>
        <fullName evidence="2">histidine kinase</fullName>
        <ecNumber evidence="2">2.7.13.3</ecNumber>
    </recommendedName>
</protein>
<dbReference type="InterPro" id="IPR003594">
    <property type="entry name" value="HATPase_dom"/>
</dbReference>
<dbReference type="AlphaFoldDB" id="A0A4Z0WB64"/>
<dbReference type="InterPro" id="IPR005467">
    <property type="entry name" value="His_kinase_dom"/>
</dbReference>
<keyword evidence="3" id="KW-0597">Phosphoprotein</keyword>
<evidence type="ECO:0000313" key="5">
    <source>
        <dbReference type="EMBL" id="TGG93605.1"/>
    </source>
</evidence>
<dbReference type="GO" id="GO:0000155">
    <property type="term" value="F:phosphorelay sensor kinase activity"/>
    <property type="evidence" value="ECO:0007669"/>
    <property type="project" value="InterPro"/>
</dbReference>
<dbReference type="EMBL" id="SRMF01000003">
    <property type="protein sequence ID" value="TGG93605.1"/>
    <property type="molecule type" value="Genomic_DNA"/>
</dbReference>
<dbReference type="Gene3D" id="1.10.287.130">
    <property type="match status" value="1"/>
</dbReference>
<dbReference type="InterPro" id="IPR036097">
    <property type="entry name" value="HisK_dim/P_sf"/>
</dbReference>
<sequence>MHQFDVLQRRELEYALYADTPDLLLALDQARAQSQASREQVTTLEGRLLQSEKLAAIGQLAAGVAHEINNPIGYVGSNLNTLQEYVTNLLQLVQQLLACLDGEPGSKEARAKVAQLTEAAELEFISTDLPVLLGESQEGIQRVRRTVQDLKDFSRTEPFQFAWADLHQGLEKTLNIVHYELKHRAHIVRNFGVLPPVFCSLNQLNQVFLNILLNAGQAMEAQGEIQITTRVGDDSDDWVVVEITDNGPGMTDEVRARIFEPFFTTKPAGEGTGLGLPISLRIVEQHKGRIEIRSTPGVGTSFLVWLPIQPDFRSDSGDDHGQ</sequence>
<dbReference type="OrthoDB" id="224978at2"/>
<dbReference type="PANTHER" id="PTHR43065:SF50">
    <property type="entry name" value="HISTIDINE KINASE"/>
    <property type="match status" value="1"/>
</dbReference>
<dbReference type="Gene3D" id="3.30.565.10">
    <property type="entry name" value="Histidine kinase-like ATPase, C-terminal domain"/>
    <property type="match status" value="1"/>
</dbReference>
<name>A0A4Z0WB64_9GAMM</name>
<evidence type="ECO:0000259" key="4">
    <source>
        <dbReference type="PROSITE" id="PS50109"/>
    </source>
</evidence>
<comment type="catalytic activity">
    <reaction evidence="1">
        <text>ATP + protein L-histidine = ADP + protein N-phospho-L-histidine.</text>
        <dbReference type="EC" id="2.7.13.3"/>
    </reaction>
</comment>
<dbReference type="EC" id="2.7.13.3" evidence="2"/>
<evidence type="ECO:0000256" key="3">
    <source>
        <dbReference type="ARBA" id="ARBA00022553"/>
    </source>
</evidence>
<feature type="domain" description="Histidine kinase" evidence="4">
    <location>
        <begin position="63"/>
        <end position="310"/>
    </location>
</feature>
<reference evidence="5 6" key="1">
    <citation type="submission" date="2019-04" db="EMBL/GenBank/DDBJ databases">
        <title>Natronospirillum operosus gen. nov., sp. nov., a haloalkaliphilic satellite isolated from decaying biomass of laboratory culture of cyanobacterium Geitlerinema sp. and proposal of Natronospirillaceae fam. nov. and Saccharospirillaceae fam. nov.</title>
        <authorList>
            <person name="Kevbrin V."/>
            <person name="Boltyanskaya Y."/>
            <person name="Koziaeva V."/>
            <person name="Grouzdev D.S."/>
            <person name="Park M."/>
            <person name="Cho J."/>
        </authorList>
    </citation>
    <scope>NUCLEOTIDE SEQUENCE [LARGE SCALE GENOMIC DNA]</scope>
    <source>
        <strain evidence="5 6">G-116</strain>
    </source>
</reference>
<dbReference type="SMART" id="SM00387">
    <property type="entry name" value="HATPase_c"/>
    <property type="match status" value="1"/>
</dbReference>